<dbReference type="InterPro" id="IPR036390">
    <property type="entry name" value="WH_DNA-bd_sf"/>
</dbReference>
<dbReference type="Pfam" id="PF00027">
    <property type="entry name" value="cNMP_binding"/>
    <property type="match status" value="1"/>
</dbReference>
<sequence>MFSMKKSLYPDDWLAIVELISNEPALYELVKHCPLDVMRRWRLLQVTRGTLICRQHEPCRHFHLILQGRVDVFLETDDGRRYQQANYGKGDMLGELEIFEQRPYICSVEATEDTRLLRLSRDDFSQWLALDNHFNQSMLRTFSQQYYRLSQKAGADNLYTLHQRVALALWEHFEAHGSPCAMLDKQQLSHEFAAAPRSINRILHELKEQQIIAVDGEQIRLLDAPRLRAQAGM</sequence>
<dbReference type="PROSITE" id="PS51063">
    <property type="entry name" value="HTH_CRP_2"/>
    <property type="match status" value="1"/>
</dbReference>
<dbReference type="Pfam" id="PF13545">
    <property type="entry name" value="HTH_Crp_2"/>
    <property type="match status" value="1"/>
</dbReference>
<gene>
    <name evidence="6" type="ORF">J2R62_05315</name>
</gene>
<dbReference type="InterPro" id="IPR000595">
    <property type="entry name" value="cNMP-bd_dom"/>
</dbReference>
<evidence type="ECO:0000256" key="3">
    <source>
        <dbReference type="ARBA" id="ARBA00023163"/>
    </source>
</evidence>
<dbReference type="GO" id="GO:0003700">
    <property type="term" value="F:DNA-binding transcription factor activity"/>
    <property type="evidence" value="ECO:0007669"/>
    <property type="project" value="TreeGrafter"/>
</dbReference>
<dbReference type="PANTHER" id="PTHR24567:SF77">
    <property type="entry name" value="NUCLEOSIDE-RESPONSIVE TRANSCRIPTIONAL ACTIVATOR OF NUCLEOSIDE UTILIZATION DEOR"/>
    <property type="match status" value="1"/>
</dbReference>
<dbReference type="SMART" id="SM00100">
    <property type="entry name" value="cNMP"/>
    <property type="match status" value="1"/>
</dbReference>
<dbReference type="SUPFAM" id="SSF51206">
    <property type="entry name" value="cAMP-binding domain-like"/>
    <property type="match status" value="1"/>
</dbReference>
<dbReference type="CDD" id="cd00038">
    <property type="entry name" value="CAP_ED"/>
    <property type="match status" value="1"/>
</dbReference>
<evidence type="ECO:0000259" key="5">
    <source>
        <dbReference type="PROSITE" id="PS51063"/>
    </source>
</evidence>
<dbReference type="EMBL" id="JAFNAA010000004">
    <property type="protein sequence ID" value="MBO1107652.1"/>
    <property type="molecule type" value="Genomic_DNA"/>
</dbReference>
<dbReference type="InterPro" id="IPR012318">
    <property type="entry name" value="HTH_CRP"/>
</dbReference>
<evidence type="ECO:0000256" key="2">
    <source>
        <dbReference type="ARBA" id="ARBA00023125"/>
    </source>
</evidence>
<dbReference type="AlphaFoldDB" id="A0A8I2B550"/>
<keyword evidence="3" id="KW-0804">Transcription</keyword>
<accession>A0A8I2B550</accession>
<dbReference type="PROSITE" id="PS50042">
    <property type="entry name" value="CNMP_BINDING_3"/>
    <property type="match status" value="1"/>
</dbReference>
<feature type="domain" description="HTH crp-type" evidence="5">
    <location>
        <begin position="159"/>
        <end position="225"/>
    </location>
</feature>
<feature type="domain" description="Cyclic nucleotide-binding" evidence="4">
    <location>
        <begin position="35"/>
        <end position="145"/>
    </location>
</feature>
<keyword evidence="2" id="KW-0238">DNA-binding</keyword>
<dbReference type="InterPro" id="IPR050397">
    <property type="entry name" value="Env_Response_Regulators"/>
</dbReference>
<dbReference type="PANTHER" id="PTHR24567">
    <property type="entry name" value="CRP FAMILY TRANSCRIPTIONAL REGULATORY PROTEIN"/>
    <property type="match status" value="1"/>
</dbReference>
<dbReference type="SUPFAM" id="SSF46785">
    <property type="entry name" value="Winged helix' DNA-binding domain"/>
    <property type="match status" value="1"/>
</dbReference>
<dbReference type="GO" id="GO:0003677">
    <property type="term" value="F:DNA binding"/>
    <property type="evidence" value="ECO:0007669"/>
    <property type="project" value="UniProtKB-KW"/>
</dbReference>
<proteinExistence type="predicted"/>
<protein>
    <submittedName>
        <fullName evidence="6">Crp/Fnr family transcriptional regulator</fullName>
    </submittedName>
</protein>
<dbReference type="Proteomes" id="UP000664658">
    <property type="component" value="Unassembled WGS sequence"/>
</dbReference>
<keyword evidence="1" id="KW-0805">Transcription regulation</keyword>
<dbReference type="GO" id="GO:0005829">
    <property type="term" value="C:cytosol"/>
    <property type="evidence" value="ECO:0007669"/>
    <property type="project" value="TreeGrafter"/>
</dbReference>
<evidence type="ECO:0000313" key="7">
    <source>
        <dbReference type="Proteomes" id="UP000664658"/>
    </source>
</evidence>
<dbReference type="InterPro" id="IPR014710">
    <property type="entry name" value="RmlC-like_jellyroll"/>
</dbReference>
<evidence type="ECO:0000256" key="1">
    <source>
        <dbReference type="ARBA" id="ARBA00023015"/>
    </source>
</evidence>
<dbReference type="InterPro" id="IPR018490">
    <property type="entry name" value="cNMP-bd_dom_sf"/>
</dbReference>
<evidence type="ECO:0000259" key="4">
    <source>
        <dbReference type="PROSITE" id="PS50042"/>
    </source>
</evidence>
<comment type="caution">
    <text evidence="6">The sequence shown here is derived from an EMBL/GenBank/DDBJ whole genome shotgun (WGS) entry which is preliminary data.</text>
</comment>
<evidence type="ECO:0000313" key="6">
    <source>
        <dbReference type="EMBL" id="MBO1107652.1"/>
    </source>
</evidence>
<reference evidence="6" key="1">
    <citation type="submission" date="2021-03" db="EMBL/GenBank/DDBJ databases">
        <title>Plesiomonas shigelloides zfcc0051, isolated from zebrafish feces.</title>
        <authorList>
            <person name="Vanderhoek Z."/>
            <person name="Gaulke C."/>
        </authorList>
    </citation>
    <scope>NUCLEOTIDE SEQUENCE</scope>
    <source>
        <strain evidence="6">Zfcc0051</strain>
    </source>
</reference>
<name>A0A8I2B550_PLESH</name>
<dbReference type="Gene3D" id="2.60.120.10">
    <property type="entry name" value="Jelly Rolls"/>
    <property type="match status" value="1"/>
</dbReference>
<organism evidence="6 7">
    <name type="scientific">Plesiomonas shigelloides</name>
    <name type="common">Aeromonas shigelloides</name>
    <dbReference type="NCBI Taxonomy" id="703"/>
    <lineage>
        <taxon>Bacteria</taxon>
        <taxon>Pseudomonadati</taxon>
        <taxon>Pseudomonadota</taxon>
        <taxon>Gammaproteobacteria</taxon>
        <taxon>Enterobacterales</taxon>
        <taxon>Enterobacteriaceae</taxon>
        <taxon>Plesiomonas</taxon>
    </lineage>
</organism>